<proteinExistence type="predicted"/>
<reference evidence="2 3" key="1">
    <citation type="submission" date="2024-05" db="EMBL/GenBank/DDBJ databases">
        <title>Long read based assembly of the Candida bracarensis genome reveals expanded adhesin content.</title>
        <authorList>
            <person name="Marcet-Houben M."/>
            <person name="Ksiezopolska E."/>
            <person name="Gabaldon T."/>
        </authorList>
    </citation>
    <scope>NUCLEOTIDE SEQUENCE [LARGE SCALE GENOMIC DNA]</scope>
    <source>
        <strain evidence="2 3">CBM6</strain>
    </source>
</reference>
<evidence type="ECO:0000313" key="2">
    <source>
        <dbReference type="EMBL" id="KAL3234312.1"/>
    </source>
</evidence>
<sequence length="85" mass="10008">MGVCLLYIRGLEQMYIYLEYIFAVIRTIYNTIMGFFVDNPVIDFIQKIVRKPESILMWLFTGMIVSSTLYLILLPVPEVKKKPKK</sequence>
<name>A0ABR4NYR9_9SACH</name>
<evidence type="ECO:0000256" key="1">
    <source>
        <dbReference type="SAM" id="Phobius"/>
    </source>
</evidence>
<keyword evidence="1" id="KW-0812">Transmembrane</keyword>
<keyword evidence="1" id="KW-1133">Transmembrane helix</keyword>
<keyword evidence="1" id="KW-0472">Membrane</keyword>
<evidence type="ECO:0000313" key="3">
    <source>
        <dbReference type="Proteomes" id="UP001623330"/>
    </source>
</evidence>
<accession>A0ABR4NYR9</accession>
<comment type="caution">
    <text evidence="2">The sequence shown here is derived from an EMBL/GenBank/DDBJ whole genome shotgun (WGS) entry which is preliminary data.</text>
</comment>
<dbReference type="EMBL" id="JBEVYD010000003">
    <property type="protein sequence ID" value="KAL3234312.1"/>
    <property type="molecule type" value="Genomic_DNA"/>
</dbReference>
<feature type="transmembrane region" description="Helical" evidence="1">
    <location>
        <begin position="55"/>
        <end position="76"/>
    </location>
</feature>
<protein>
    <submittedName>
        <fullName evidence="2">Uncharacterized protein</fullName>
    </submittedName>
</protein>
<feature type="transmembrane region" description="Helical" evidence="1">
    <location>
        <begin position="15"/>
        <end position="35"/>
    </location>
</feature>
<keyword evidence="3" id="KW-1185">Reference proteome</keyword>
<gene>
    <name evidence="2" type="ORF">RNJ44_03074</name>
</gene>
<dbReference type="Proteomes" id="UP001623330">
    <property type="component" value="Unassembled WGS sequence"/>
</dbReference>
<organism evidence="2 3">
    <name type="scientific">Nakaseomyces bracarensis</name>
    <dbReference type="NCBI Taxonomy" id="273131"/>
    <lineage>
        <taxon>Eukaryota</taxon>
        <taxon>Fungi</taxon>
        <taxon>Dikarya</taxon>
        <taxon>Ascomycota</taxon>
        <taxon>Saccharomycotina</taxon>
        <taxon>Saccharomycetes</taxon>
        <taxon>Saccharomycetales</taxon>
        <taxon>Saccharomycetaceae</taxon>
        <taxon>Nakaseomyces</taxon>
    </lineage>
</organism>